<feature type="transmembrane region" description="Helical" evidence="1">
    <location>
        <begin position="175"/>
        <end position="196"/>
    </location>
</feature>
<gene>
    <name evidence="2" type="ORF">H3L94_07690</name>
</gene>
<organism evidence="2 3">
    <name type="scientific">Neisseria shayeganii</name>
    <dbReference type="NCBI Taxonomy" id="607712"/>
    <lineage>
        <taxon>Bacteria</taxon>
        <taxon>Pseudomonadati</taxon>
        <taxon>Pseudomonadota</taxon>
        <taxon>Betaproteobacteria</taxon>
        <taxon>Neisseriales</taxon>
        <taxon>Neisseriaceae</taxon>
        <taxon>Neisseria</taxon>
    </lineage>
</organism>
<name>A0A7D7SG28_9NEIS</name>
<sequence>MGKETVNEINPRFGKYSLSALWISSLILFILLLAAVLSDSLSDFLGKKSILAIIAMLFIWINMHFTKVVSIQISGDWIKIIDEKSNKVTVFLENNIDNYHFSISKKGWLDVLRVKVDGKNKYFWLGGVGFNEAGQDAVLKNKRYLLERLEQALPTKHKVETIDSIILFSGTKLPYILAAIAIGMVLSFLVYVFFYME</sequence>
<dbReference type="Proteomes" id="UP000514752">
    <property type="component" value="Chromosome"/>
</dbReference>
<protein>
    <submittedName>
        <fullName evidence="2">Uncharacterized protein</fullName>
    </submittedName>
</protein>
<proteinExistence type="predicted"/>
<evidence type="ECO:0000313" key="2">
    <source>
        <dbReference type="EMBL" id="QMT39752.1"/>
    </source>
</evidence>
<accession>A0A7D7SG28</accession>
<keyword evidence="1" id="KW-1133">Transmembrane helix</keyword>
<keyword evidence="1" id="KW-0472">Membrane</keyword>
<keyword evidence="1" id="KW-0812">Transmembrane</keyword>
<dbReference type="KEGG" id="nsg:H3L94_07690"/>
<feature type="transmembrane region" description="Helical" evidence="1">
    <location>
        <begin position="20"/>
        <end position="38"/>
    </location>
</feature>
<feature type="transmembrane region" description="Helical" evidence="1">
    <location>
        <begin position="50"/>
        <end position="69"/>
    </location>
</feature>
<evidence type="ECO:0000256" key="1">
    <source>
        <dbReference type="SAM" id="Phobius"/>
    </source>
</evidence>
<dbReference type="AlphaFoldDB" id="A0A7D7SG28"/>
<reference evidence="2 3" key="1">
    <citation type="submission" date="2020-07" db="EMBL/GenBank/DDBJ databases">
        <title>Genomic diversity of species in the Neisseriaceae family.</title>
        <authorList>
            <person name="Vincent A.T."/>
            <person name="Bernet E."/>
            <person name="Veyrier F.J."/>
        </authorList>
    </citation>
    <scope>NUCLEOTIDE SEQUENCE [LARGE SCALE GENOMIC DNA]</scope>
    <source>
        <strain evidence="2 3">DSM 22244</strain>
    </source>
</reference>
<evidence type="ECO:0000313" key="3">
    <source>
        <dbReference type="Proteomes" id="UP000514752"/>
    </source>
</evidence>
<dbReference type="EMBL" id="CP059567">
    <property type="protein sequence ID" value="QMT39752.1"/>
    <property type="molecule type" value="Genomic_DNA"/>
</dbReference>
<dbReference type="RefSeq" id="WP_182121539.1">
    <property type="nucleotide sequence ID" value="NZ_CP059567.1"/>
</dbReference>